<gene>
    <name evidence="6" type="ORF">ISP06_07410</name>
</gene>
<feature type="transmembrane region" description="Helical" evidence="5">
    <location>
        <begin position="55"/>
        <end position="75"/>
    </location>
</feature>
<evidence type="ECO:0000256" key="2">
    <source>
        <dbReference type="ARBA" id="ARBA00022692"/>
    </source>
</evidence>
<keyword evidence="2 5" id="KW-0812">Transmembrane</keyword>
<keyword evidence="4 5" id="KW-0472">Membrane</keyword>
<keyword evidence="6" id="KW-0808">Transferase</keyword>
<organism evidence="6 7">
    <name type="scientific">Methanobacterium formicicum</name>
    <dbReference type="NCBI Taxonomy" id="2162"/>
    <lineage>
        <taxon>Archaea</taxon>
        <taxon>Methanobacteriati</taxon>
        <taxon>Methanobacteriota</taxon>
        <taxon>Methanomada group</taxon>
        <taxon>Methanobacteria</taxon>
        <taxon>Methanobacteriales</taxon>
        <taxon>Methanobacteriaceae</taxon>
        <taxon>Methanobacterium</taxon>
    </lineage>
</organism>
<protein>
    <submittedName>
        <fullName evidence="6">UbiA family prenyltransferase</fullName>
    </submittedName>
</protein>
<comment type="caution">
    <text evidence="6">The sequence shown here is derived from an EMBL/GenBank/DDBJ whole genome shotgun (WGS) entry which is preliminary data.</text>
</comment>
<feature type="transmembrane region" description="Helical" evidence="5">
    <location>
        <begin position="156"/>
        <end position="176"/>
    </location>
</feature>
<dbReference type="AlphaFoldDB" id="A0A843AQ66"/>
<keyword evidence="3 5" id="KW-1133">Transmembrane helix</keyword>
<dbReference type="InterPro" id="IPR044878">
    <property type="entry name" value="UbiA_sf"/>
</dbReference>
<dbReference type="Pfam" id="PF01040">
    <property type="entry name" value="UbiA"/>
    <property type="match status" value="1"/>
</dbReference>
<dbReference type="InterPro" id="IPR000537">
    <property type="entry name" value="UbiA_prenyltransferase"/>
</dbReference>
<dbReference type="Gene3D" id="1.10.357.140">
    <property type="entry name" value="UbiA prenyltransferase"/>
    <property type="match status" value="1"/>
</dbReference>
<dbReference type="Proteomes" id="UP000606900">
    <property type="component" value="Unassembled WGS sequence"/>
</dbReference>
<name>A0A843AQ66_METFO</name>
<evidence type="ECO:0000256" key="4">
    <source>
        <dbReference type="ARBA" id="ARBA00023136"/>
    </source>
</evidence>
<feature type="transmembrane region" description="Helical" evidence="5">
    <location>
        <begin position="103"/>
        <end position="121"/>
    </location>
</feature>
<feature type="transmembrane region" description="Helical" evidence="5">
    <location>
        <begin position="127"/>
        <end position="144"/>
    </location>
</feature>
<dbReference type="GO" id="GO:0016765">
    <property type="term" value="F:transferase activity, transferring alkyl or aryl (other than methyl) groups"/>
    <property type="evidence" value="ECO:0007669"/>
    <property type="project" value="InterPro"/>
</dbReference>
<sequence length="302" mass="34383">MTQLPGVTSYLNTIRTRLNHSPYRSIIKILVILTSSSVFIALSGCLKTFFSFSLYGAPLSYPLLMATFLVIYAVYGLNKITDTKEDQLNTPERSKIISSHLKLFKYTTFSALILSLIIGILHSWKVLLVLIFPLIAGLVYSIKFHPRIPRLKDICGVKSFTVALSWTVGNTFLPVIGHRVDFILMGLAFYFFFIKSFINTVLFDLLDRKGDKQSKTITIPVVMGKSRTIQLLLILNTTLILVIQLALAFKLLPVFIIPLIFCTIYGYLYIFYFSRQENRLEMDILVDGEWILVAFITILLVK</sequence>
<feature type="transmembrane region" description="Helical" evidence="5">
    <location>
        <begin position="227"/>
        <end position="249"/>
    </location>
</feature>
<feature type="transmembrane region" description="Helical" evidence="5">
    <location>
        <begin position="255"/>
        <end position="272"/>
    </location>
</feature>
<evidence type="ECO:0000313" key="6">
    <source>
        <dbReference type="EMBL" id="MBF4475280.1"/>
    </source>
</evidence>
<accession>A0A843AQ66</accession>
<evidence type="ECO:0000256" key="3">
    <source>
        <dbReference type="ARBA" id="ARBA00022989"/>
    </source>
</evidence>
<feature type="transmembrane region" description="Helical" evidence="5">
    <location>
        <begin position="25"/>
        <end position="49"/>
    </location>
</feature>
<reference evidence="6" key="1">
    <citation type="submission" date="2020-10" db="EMBL/GenBank/DDBJ databases">
        <title>Dehalococcoides mccartyi of a TCE/Cr reducing biochatode.</title>
        <authorList>
            <person name="Matturro B."/>
        </authorList>
    </citation>
    <scope>NUCLEOTIDE SEQUENCE</scope>
    <source>
        <strain evidence="6">Bin2</strain>
    </source>
</reference>
<dbReference type="EMBL" id="JADIIL010000026">
    <property type="protein sequence ID" value="MBF4475280.1"/>
    <property type="molecule type" value="Genomic_DNA"/>
</dbReference>
<feature type="transmembrane region" description="Helical" evidence="5">
    <location>
        <begin position="182"/>
        <end position="206"/>
    </location>
</feature>
<proteinExistence type="predicted"/>
<dbReference type="GO" id="GO:0005886">
    <property type="term" value="C:plasma membrane"/>
    <property type="evidence" value="ECO:0007669"/>
    <property type="project" value="UniProtKB-SubCell"/>
</dbReference>
<comment type="subcellular location">
    <subcellularLocation>
        <location evidence="1">Cell membrane</location>
        <topology evidence="1">Multi-pass membrane protein</topology>
    </subcellularLocation>
</comment>
<evidence type="ECO:0000256" key="5">
    <source>
        <dbReference type="SAM" id="Phobius"/>
    </source>
</evidence>
<evidence type="ECO:0000256" key="1">
    <source>
        <dbReference type="ARBA" id="ARBA00004651"/>
    </source>
</evidence>
<evidence type="ECO:0000313" key="7">
    <source>
        <dbReference type="Proteomes" id="UP000606900"/>
    </source>
</evidence>